<evidence type="ECO:0000313" key="5">
    <source>
        <dbReference type="Proteomes" id="UP001329430"/>
    </source>
</evidence>
<proteinExistence type="predicted"/>
<gene>
    <name evidence="4" type="ORF">RI129_009393</name>
</gene>
<organism evidence="4 5">
    <name type="scientific">Pyrocoelia pectoralis</name>
    <dbReference type="NCBI Taxonomy" id="417401"/>
    <lineage>
        <taxon>Eukaryota</taxon>
        <taxon>Metazoa</taxon>
        <taxon>Ecdysozoa</taxon>
        <taxon>Arthropoda</taxon>
        <taxon>Hexapoda</taxon>
        <taxon>Insecta</taxon>
        <taxon>Pterygota</taxon>
        <taxon>Neoptera</taxon>
        <taxon>Endopterygota</taxon>
        <taxon>Coleoptera</taxon>
        <taxon>Polyphaga</taxon>
        <taxon>Elateriformia</taxon>
        <taxon>Elateroidea</taxon>
        <taxon>Lampyridae</taxon>
        <taxon>Lampyrinae</taxon>
        <taxon>Pyrocoelia</taxon>
    </lineage>
</organism>
<dbReference type="Gene3D" id="3.30.160.20">
    <property type="match status" value="2"/>
</dbReference>
<comment type="caution">
    <text evidence="4">The sequence shown here is derived from an EMBL/GenBank/DDBJ whole genome shotgun (WGS) entry which is preliminary data.</text>
</comment>
<dbReference type="Pfam" id="PF00035">
    <property type="entry name" value="dsrm"/>
    <property type="match status" value="2"/>
</dbReference>
<dbReference type="GO" id="GO:0003723">
    <property type="term" value="F:RNA binding"/>
    <property type="evidence" value="ECO:0007669"/>
    <property type="project" value="UniProtKB-UniRule"/>
</dbReference>
<dbReference type="PANTHER" id="PTHR10910">
    <property type="entry name" value="EUKARYOTE SPECIFIC DSRNA BINDING PROTEIN"/>
    <property type="match status" value="1"/>
</dbReference>
<sequence>MSYNTRRGGAFRGGNHPPRRPQQHNFQLPQTMQERGRGEPATPRQQNPQHIPQQNLRQQAEKFLQAQKVKQQPNTPTLKQESTDQKPGPAPKMEIPPPPLISEPVKTTNGDDVSVQPTIPTDAPPKEKPAWVKGSGKINKRELRRRRNLRLRKMLQPKNALMVLNELVGSTVYDVIEAPDLFSGAIFKCNVRVDGIDHIGLGKSKPAAKNAAAETALKYLVLSKVNRSQSMDPAALIPEGGEPEIKMEVVEENSEEISWSHVACYALHKLLSSWDEGATLNLAEKVSQVTNNGGNDSTDSGKDKIIEKRPAKKLPENASEMNPLMLLNQMVPNAIYEEVSKEGNPPHVTFTIKCTIGNDIFFGTASTKKGARKACAFAACRQVLGIQYTSTFLQEHSFSEDAVRMVLGSSTQAA</sequence>
<feature type="domain" description="DRBM" evidence="3">
    <location>
        <begin position="156"/>
        <end position="222"/>
    </location>
</feature>
<name>A0AAN7V9A5_9COLE</name>
<feature type="compositionally biased region" description="Polar residues" evidence="2">
    <location>
        <begin position="105"/>
        <end position="119"/>
    </location>
</feature>
<protein>
    <recommendedName>
        <fullName evidence="3">DRBM domain-containing protein</fullName>
    </recommendedName>
</protein>
<dbReference type="PANTHER" id="PTHR10910:SF62">
    <property type="entry name" value="AT07585P-RELATED"/>
    <property type="match status" value="1"/>
</dbReference>
<dbReference type="AlphaFoldDB" id="A0AAN7V9A5"/>
<dbReference type="GO" id="GO:0005737">
    <property type="term" value="C:cytoplasm"/>
    <property type="evidence" value="ECO:0007669"/>
    <property type="project" value="TreeGrafter"/>
</dbReference>
<feature type="compositionally biased region" description="Polar residues" evidence="2">
    <location>
        <begin position="23"/>
        <end position="33"/>
    </location>
</feature>
<dbReference type="InterPro" id="IPR014720">
    <property type="entry name" value="dsRBD_dom"/>
</dbReference>
<dbReference type="SMART" id="SM00358">
    <property type="entry name" value="DSRM"/>
    <property type="match status" value="2"/>
</dbReference>
<feature type="compositionally biased region" description="Pro residues" evidence="2">
    <location>
        <begin position="88"/>
        <end position="101"/>
    </location>
</feature>
<dbReference type="EMBL" id="JAVRBK010000007">
    <property type="protein sequence ID" value="KAK5640846.1"/>
    <property type="molecule type" value="Genomic_DNA"/>
</dbReference>
<dbReference type="Proteomes" id="UP001329430">
    <property type="component" value="Chromosome 7"/>
</dbReference>
<accession>A0AAN7V9A5</accession>
<evidence type="ECO:0000259" key="3">
    <source>
        <dbReference type="PROSITE" id="PS50137"/>
    </source>
</evidence>
<feature type="domain" description="DRBM" evidence="3">
    <location>
        <begin position="309"/>
        <end position="385"/>
    </location>
</feature>
<evidence type="ECO:0000256" key="2">
    <source>
        <dbReference type="SAM" id="MobiDB-lite"/>
    </source>
</evidence>
<reference evidence="4 5" key="1">
    <citation type="journal article" date="2024" name="Insects">
        <title>An Improved Chromosome-Level Genome Assembly of the Firefly Pyrocoelia pectoralis.</title>
        <authorList>
            <person name="Fu X."/>
            <person name="Meyer-Rochow V.B."/>
            <person name="Ballantyne L."/>
            <person name="Zhu X."/>
        </authorList>
    </citation>
    <scope>NUCLEOTIDE SEQUENCE [LARGE SCALE GENOMIC DNA]</scope>
    <source>
        <strain evidence="4">XCY_ONT2</strain>
    </source>
</reference>
<dbReference type="GO" id="GO:0005730">
    <property type="term" value="C:nucleolus"/>
    <property type="evidence" value="ECO:0007669"/>
    <property type="project" value="TreeGrafter"/>
</dbReference>
<dbReference type="SUPFAM" id="SSF54768">
    <property type="entry name" value="dsRNA-binding domain-like"/>
    <property type="match status" value="2"/>
</dbReference>
<evidence type="ECO:0000256" key="1">
    <source>
        <dbReference type="PROSITE-ProRule" id="PRU00266"/>
    </source>
</evidence>
<feature type="region of interest" description="Disordered" evidence="2">
    <location>
        <begin position="1"/>
        <end position="139"/>
    </location>
</feature>
<evidence type="ECO:0000313" key="4">
    <source>
        <dbReference type="EMBL" id="KAK5640846.1"/>
    </source>
</evidence>
<feature type="compositionally biased region" description="Polar residues" evidence="2">
    <location>
        <begin position="68"/>
        <end position="80"/>
    </location>
</feature>
<dbReference type="PROSITE" id="PS50137">
    <property type="entry name" value="DS_RBD"/>
    <property type="match status" value="2"/>
</dbReference>
<keyword evidence="5" id="KW-1185">Reference proteome</keyword>
<dbReference type="GO" id="GO:0006396">
    <property type="term" value="P:RNA processing"/>
    <property type="evidence" value="ECO:0007669"/>
    <property type="project" value="TreeGrafter"/>
</dbReference>
<dbReference type="GO" id="GO:0010468">
    <property type="term" value="P:regulation of gene expression"/>
    <property type="evidence" value="ECO:0007669"/>
    <property type="project" value="UniProtKB-ARBA"/>
</dbReference>
<feature type="compositionally biased region" description="Polar residues" evidence="2">
    <location>
        <begin position="43"/>
        <end position="58"/>
    </location>
</feature>
<keyword evidence="1" id="KW-0694">RNA-binding</keyword>